<evidence type="ECO:0000256" key="1">
    <source>
        <dbReference type="SAM" id="MobiDB-lite"/>
    </source>
</evidence>
<feature type="region of interest" description="Disordered" evidence="1">
    <location>
        <begin position="30"/>
        <end position="52"/>
    </location>
</feature>
<keyword evidence="3" id="KW-1185">Reference proteome</keyword>
<dbReference type="EMBL" id="JACHXP010000011">
    <property type="protein sequence ID" value="MBB3191119.1"/>
    <property type="molecule type" value="Genomic_DNA"/>
</dbReference>
<comment type="caution">
    <text evidence="2">The sequence shown here is derived from an EMBL/GenBank/DDBJ whole genome shotgun (WGS) entry which is preliminary data.</text>
</comment>
<organism evidence="2 3">
    <name type="scientific">Halomonas cerina</name>
    <dbReference type="NCBI Taxonomy" id="447424"/>
    <lineage>
        <taxon>Bacteria</taxon>
        <taxon>Pseudomonadati</taxon>
        <taxon>Pseudomonadota</taxon>
        <taxon>Gammaproteobacteria</taxon>
        <taxon>Oceanospirillales</taxon>
        <taxon>Halomonadaceae</taxon>
        <taxon>Halomonas</taxon>
    </lineage>
</organism>
<evidence type="ECO:0000313" key="2">
    <source>
        <dbReference type="EMBL" id="MBB3191119.1"/>
    </source>
</evidence>
<protein>
    <submittedName>
        <fullName evidence="2">Uncharacterized protein</fullName>
    </submittedName>
</protein>
<accession>A0A839VCJ3</accession>
<reference evidence="2 3" key="1">
    <citation type="submission" date="2020-08" db="EMBL/GenBank/DDBJ databases">
        <title>Genomic Encyclopedia of Type Strains, Phase III (KMG-III): the genomes of soil and plant-associated and newly described type strains.</title>
        <authorList>
            <person name="Whitman W."/>
        </authorList>
    </citation>
    <scope>NUCLEOTIDE SEQUENCE [LARGE SCALE GENOMIC DNA]</scope>
    <source>
        <strain evidence="2 3">CECT 7282</strain>
    </source>
</reference>
<sequence>MTASIAIRLTRSLAGYYGYWRFSELRSAHSATPGRSAFGGPRQTRWMTATRS</sequence>
<dbReference type="Proteomes" id="UP000547614">
    <property type="component" value="Unassembled WGS sequence"/>
</dbReference>
<evidence type="ECO:0000313" key="3">
    <source>
        <dbReference type="Proteomes" id="UP000547614"/>
    </source>
</evidence>
<name>A0A839VCJ3_9GAMM</name>
<proteinExistence type="predicted"/>
<dbReference type="AlphaFoldDB" id="A0A839VCJ3"/>
<gene>
    <name evidence="2" type="ORF">FHR94_002366</name>
</gene>